<dbReference type="Pfam" id="PF13456">
    <property type="entry name" value="RVT_3"/>
    <property type="match status" value="1"/>
</dbReference>
<dbReference type="SUPFAM" id="SSF53098">
    <property type="entry name" value="Ribonuclease H-like"/>
    <property type="match status" value="1"/>
</dbReference>
<accession>A0ABR2CYH1</accession>
<dbReference type="InterPro" id="IPR053151">
    <property type="entry name" value="RNase_H-like"/>
</dbReference>
<dbReference type="InterPro" id="IPR002156">
    <property type="entry name" value="RNaseH_domain"/>
</dbReference>
<feature type="domain" description="RNase H type-1" evidence="1">
    <location>
        <begin position="276"/>
        <end position="401"/>
    </location>
</feature>
<dbReference type="Gene3D" id="3.30.420.10">
    <property type="entry name" value="Ribonuclease H-like superfamily/Ribonuclease H"/>
    <property type="match status" value="1"/>
</dbReference>
<dbReference type="PANTHER" id="PTHR47723:SF19">
    <property type="entry name" value="POLYNUCLEOTIDYL TRANSFERASE, RIBONUCLEASE H-LIKE SUPERFAMILY PROTEIN"/>
    <property type="match status" value="1"/>
</dbReference>
<dbReference type="InterPro" id="IPR036397">
    <property type="entry name" value="RNaseH_sf"/>
</dbReference>
<evidence type="ECO:0000313" key="2">
    <source>
        <dbReference type="EMBL" id="KAK8526086.1"/>
    </source>
</evidence>
<dbReference type="Pfam" id="PF13966">
    <property type="entry name" value="zf-RVT"/>
    <property type="match status" value="1"/>
</dbReference>
<name>A0ABR2CYH1_9ROSI</name>
<sequence>MSKLCPLSIKRPRCTPLWRALSNHWDEILDNVCWSLGNDGSWDVPLFSFIFPSWVVQHIRSNKCPDPSDRPDTCVWRWSPKHNFVTKLCYDRMIDNSHQPKLPIWKTIWNLQVPQRIQLFFWIAYKGRLLTNDERCHRGMTDSPTCPVCFHHTESIVHALWDCHNTCTLWKSIIPPSLNNNFFHINSNKWIESNIAYNVIHPKFGLPWKLLFAAIVWQIWKRRNEFIFNRILLPNEYVLRLSSNLAAFYAGNSQHTTPVTHRPIPAQWIAPHQGCLALKVDAAVSQSSGIAAVGGLIRDNYGSWKIGFQKALGITDVLQAELWAILLGLQLAWAQGHEIVEVQSDSQQAIALVSDNSAASSSLSLVRAIVKFRQRGWMLSFKWISREGNQPADALAKSANALLHSMVTLDSVPTTIQELINKDRLGPLYCESNIN</sequence>
<comment type="caution">
    <text evidence="2">The sequence shown here is derived from an EMBL/GenBank/DDBJ whole genome shotgun (WGS) entry which is preliminary data.</text>
</comment>
<organism evidence="2 3">
    <name type="scientific">Hibiscus sabdariffa</name>
    <name type="common">roselle</name>
    <dbReference type="NCBI Taxonomy" id="183260"/>
    <lineage>
        <taxon>Eukaryota</taxon>
        <taxon>Viridiplantae</taxon>
        <taxon>Streptophyta</taxon>
        <taxon>Embryophyta</taxon>
        <taxon>Tracheophyta</taxon>
        <taxon>Spermatophyta</taxon>
        <taxon>Magnoliopsida</taxon>
        <taxon>eudicotyledons</taxon>
        <taxon>Gunneridae</taxon>
        <taxon>Pentapetalae</taxon>
        <taxon>rosids</taxon>
        <taxon>malvids</taxon>
        <taxon>Malvales</taxon>
        <taxon>Malvaceae</taxon>
        <taxon>Malvoideae</taxon>
        <taxon>Hibiscus</taxon>
    </lineage>
</organism>
<keyword evidence="3" id="KW-1185">Reference proteome</keyword>
<dbReference type="CDD" id="cd06222">
    <property type="entry name" value="RNase_H_like"/>
    <property type="match status" value="1"/>
</dbReference>
<gene>
    <name evidence="2" type="ORF">V6N12_020567</name>
</gene>
<protein>
    <recommendedName>
        <fullName evidence="1">RNase H type-1 domain-containing protein</fullName>
    </recommendedName>
</protein>
<dbReference type="InterPro" id="IPR012337">
    <property type="entry name" value="RNaseH-like_sf"/>
</dbReference>
<proteinExistence type="predicted"/>
<dbReference type="EMBL" id="JBBPBM010000039">
    <property type="protein sequence ID" value="KAK8526086.1"/>
    <property type="molecule type" value="Genomic_DNA"/>
</dbReference>
<dbReference type="PANTHER" id="PTHR47723">
    <property type="entry name" value="OS05G0353850 PROTEIN"/>
    <property type="match status" value="1"/>
</dbReference>
<evidence type="ECO:0000313" key="3">
    <source>
        <dbReference type="Proteomes" id="UP001472677"/>
    </source>
</evidence>
<dbReference type="Proteomes" id="UP001472677">
    <property type="component" value="Unassembled WGS sequence"/>
</dbReference>
<evidence type="ECO:0000259" key="1">
    <source>
        <dbReference type="PROSITE" id="PS50879"/>
    </source>
</evidence>
<dbReference type="InterPro" id="IPR044730">
    <property type="entry name" value="RNase_H-like_dom_plant"/>
</dbReference>
<dbReference type="InterPro" id="IPR026960">
    <property type="entry name" value="RVT-Znf"/>
</dbReference>
<dbReference type="PROSITE" id="PS50879">
    <property type="entry name" value="RNASE_H_1"/>
    <property type="match status" value="1"/>
</dbReference>
<reference evidence="2 3" key="1">
    <citation type="journal article" date="2024" name="G3 (Bethesda)">
        <title>Genome assembly of Hibiscus sabdariffa L. provides insights into metabolisms of medicinal natural products.</title>
        <authorList>
            <person name="Kim T."/>
        </authorList>
    </citation>
    <scope>NUCLEOTIDE SEQUENCE [LARGE SCALE GENOMIC DNA]</scope>
    <source>
        <strain evidence="2">TK-2024</strain>
        <tissue evidence="2">Old leaves</tissue>
    </source>
</reference>